<name>A0A518H9W3_9BACT</name>
<dbReference type="InterPro" id="IPR002591">
    <property type="entry name" value="Phosphodiest/P_Trfase"/>
</dbReference>
<evidence type="ECO:0000313" key="2">
    <source>
        <dbReference type="EMBL" id="QDV37643.1"/>
    </source>
</evidence>
<proteinExistence type="predicted"/>
<keyword evidence="3" id="KW-1185">Reference proteome</keyword>
<dbReference type="RefSeq" id="WP_145275639.1">
    <property type="nucleotide sequence ID" value="NZ_CP036426.1"/>
</dbReference>
<dbReference type="Gene3D" id="3.40.720.10">
    <property type="entry name" value="Alkaline Phosphatase, subunit A"/>
    <property type="match status" value="2"/>
</dbReference>
<sequence length="488" mass="54599">MKILVVGLDCAAPELLLGDERLVNIRRLMDAGCYGRLESVIPPITVPAWMCMATSQDPGSLGVYGSRDRVGRSYDGLGLVDSRSIQELAIWDQVAREGGKSVIIGVPPGYPPREVNGLSVGCFLTPDTTRGAYTHPAGVAGRIERLVGHYPVDVKDFRTRDKDRLRDEIDVMTRKHFAVVRHFLEHEEWDYFQFVEIGLDRVQHGFWKYHDPEHVLHEPDSPYREVIRDYYRYLDDELGSLLELLTEETIVLVASDHGPQRLDGGFCVNEWLVREGLLVLRSYPDRVTPFSKLDVDWGRTRAWSEGGYYARFFLNVEGREPEGTIAPSDYEPFRDELKARLEATTDPEGRPLGTLVFKPEEIYRAVRNVAPDLIAHFGALSWRSIGGVGYPTLHVRENDTGLDNCNHAQHGVFVLAAPNNPVRGEVQGAHLLNIAPTLLELAGYDRPPSMQNRSLVEAGGPDVGPDSGDSDDDERTVRDRLSGLGYIG</sequence>
<dbReference type="InterPro" id="IPR017850">
    <property type="entry name" value="Alkaline_phosphatase_core_sf"/>
</dbReference>
<protein>
    <submittedName>
        <fullName evidence="2">Type I phosphodiesterase / nucleotide pyrophosphatase</fullName>
    </submittedName>
</protein>
<feature type="region of interest" description="Disordered" evidence="1">
    <location>
        <begin position="449"/>
        <end position="488"/>
    </location>
</feature>
<dbReference type="Pfam" id="PF01663">
    <property type="entry name" value="Phosphodiest"/>
    <property type="match status" value="1"/>
</dbReference>
<accession>A0A518H9W3</accession>
<dbReference type="SUPFAM" id="SSF53649">
    <property type="entry name" value="Alkaline phosphatase-like"/>
    <property type="match status" value="1"/>
</dbReference>
<gene>
    <name evidence="2" type="ORF">ElP_55850</name>
</gene>
<dbReference type="AlphaFoldDB" id="A0A518H9W3"/>
<dbReference type="EMBL" id="CP036426">
    <property type="protein sequence ID" value="QDV37643.1"/>
    <property type="molecule type" value="Genomic_DNA"/>
</dbReference>
<dbReference type="OrthoDB" id="9771966at2"/>
<organism evidence="2 3">
    <name type="scientific">Tautonia plasticadhaerens</name>
    <dbReference type="NCBI Taxonomy" id="2527974"/>
    <lineage>
        <taxon>Bacteria</taxon>
        <taxon>Pseudomonadati</taxon>
        <taxon>Planctomycetota</taxon>
        <taxon>Planctomycetia</taxon>
        <taxon>Isosphaerales</taxon>
        <taxon>Isosphaeraceae</taxon>
        <taxon>Tautonia</taxon>
    </lineage>
</organism>
<dbReference type="Proteomes" id="UP000317835">
    <property type="component" value="Chromosome"/>
</dbReference>
<evidence type="ECO:0000256" key="1">
    <source>
        <dbReference type="SAM" id="MobiDB-lite"/>
    </source>
</evidence>
<reference evidence="2 3" key="1">
    <citation type="submission" date="2019-02" db="EMBL/GenBank/DDBJ databases">
        <title>Deep-cultivation of Planctomycetes and their phenomic and genomic characterization uncovers novel biology.</title>
        <authorList>
            <person name="Wiegand S."/>
            <person name="Jogler M."/>
            <person name="Boedeker C."/>
            <person name="Pinto D."/>
            <person name="Vollmers J."/>
            <person name="Rivas-Marin E."/>
            <person name="Kohn T."/>
            <person name="Peeters S.H."/>
            <person name="Heuer A."/>
            <person name="Rast P."/>
            <person name="Oberbeckmann S."/>
            <person name="Bunk B."/>
            <person name="Jeske O."/>
            <person name="Meyerdierks A."/>
            <person name="Storesund J.E."/>
            <person name="Kallscheuer N."/>
            <person name="Luecker S."/>
            <person name="Lage O.M."/>
            <person name="Pohl T."/>
            <person name="Merkel B.J."/>
            <person name="Hornburger P."/>
            <person name="Mueller R.-W."/>
            <person name="Bruemmer F."/>
            <person name="Labrenz M."/>
            <person name="Spormann A.M."/>
            <person name="Op den Camp H."/>
            <person name="Overmann J."/>
            <person name="Amann R."/>
            <person name="Jetten M.S.M."/>
            <person name="Mascher T."/>
            <person name="Medema M.H."/>
            <person name="Devos D.P."/>
            <person name="Kaster A.-K."/>
            <person name="Ovreas L."/>
            <person name="Rohde M."/>
            <person name="Galperin M.Y."/>
            <person name="Jogler C."/>
        </authorList>
    </citation>
    <scope>NUCLEOTIDE SEQUENCE [LARGE SCALE GENOMIC DNA]</scope>
    <source>
        <strain evidence="2 3">ElP</strain>
    </source>
</reference>
<evidence type="ECO:0000313" key="3">
    <source>
        <dbReference type="Proteomes" id="UP000317835"/>
    </source>
</evidence>
<dbReference type="KEGG" id="tpla:ElP_55850"/>